<organism evidence="1 2">
    <name type="scientific">Legionella antarctica</name>
    <dbReference type="NCBI Taxonomy" id="2708020"/>
    <lineage>
        <taxon>Bacteria</taxon>
        <taxon>Pseudomonadati</taxon>
        <taxon>Pseudomonadota</taxon>
        <taxon>Gammaproteobacteria</taxon>
        <taxon>Legionellales</taxon>
        <taxon>Legionellaceae</taxon>
        <taxon>Legionella</taxon>
    </lineage>
</organism>
<protein>
    <submittedName>
        <fullName evidence="1">Uncharacterized protein</fullName>
    </submittedName>
</protein>
<dbReference type="KEGG" id="lant:TUM19329_21540"/>
<dbReference type="RefSeq" id="WP_173237300.1">
    <property type="nucleotide sequence ID" value="NZ_AP022839.1"/>
</dbReference>
<name>A0A6F8T6F7_9GAMM</name>
<evidence type="ECO:0000313" key="1">
    <source>
        <dbReference type="EMBL" id="BCA95793.1"/>
    </source>
</evidence>
<dbReference type="AlphaFoldDB" id="A0A6F8T6F7"/>
<evidence type="ECO:0000313" key="2">
    <source>
        <dbReference type="Proteomes" id="UP000502894"/>
    </source>
</evidence>
<keyword evidence="2" id="KW-1185">Reference proteome</keyword>
<sequence>MVRNKNEHQASYRPLPHKNRFWLYSEHCYTEEDLALREWILKIRANSGIDEDYLTNPSSWFTEDQQALINVYENAWFYSSAFKTRHVLSRDDFHVQPVDSQRLQWPALYDLMQNVGDYLLIRNQDLPPEHLNQPMNYVLLDINFILKGLSQNSNIEQVKEQLEILTRYVRTIEKNSSPTVGSDRLFMANFRRIIDDNITPQLTYFMDTQLLKERFNELSKTIKKASTERNRILHFALNINSVNPHPYDFSTAAPADSSAYPTQIAKNCGSSNNELSTEITSILRLTVEQLKACPNFNLISMDEEILSHYAKAVSDLNELDRFQNVISQVMVLLNQAGEVYTVYQFKEQMLHLLNQIEGFIDNSSLHVEAIIHANTQAYHKAIEVEQNLSLWQKWLTTEQDKLTTFIKNQDTLAQFPSTNSDLSKTNKVLKGQVNEVISHLNQSKTRKITFDSLAEQAQELNKLMLSMHQWIKIQYEIKGIEPPKLPEPLKLVPRVMGHDY</sequence>
<proteinExistence type="predicted"/>
<dbReference type="EMBL" id="AP022839">
    <property type="protein sequence ID" value="BCA95793.1"/>
    <property type="molecule type" value="Genomic_DNA"/>
</dbReference>
<gene>
    <name evidence="1" type="ORF">TUM19329_21540</name>
</gene>
<accession>A0A6F8T6F7</accession>
<reference evidence="1" key="1">
    <citation type="journal article" date="2020" name="Microbiol. Resour. Announc.">
        <title>Complete Genome Sequence of Novel Psychrotolerant Legionella Strain TUM19329, Isolated from Antarctic Lake Sediment.</title>
        <authorList>
            <person name="Shimada S."/>
            <person name="Nakai R."/>
            <person name="Aoki K."/>
            <person name="Shimoeda N."/>
            <person name="Ohno G."/>
            <person name="Miyazaki Y."/>
            <person name="Kudoh S."/>
            <person name="Imura S."/>
            <person name="Watanabe K."/>
            <person name="Ishii Y."/>
            <person name="Tateda K."/>
        </authorList>
    </citation>
    <scope>NUCLEOTIDE SEQUENCE [LARGE SCALE GENOMIC DNA]</scope>
    <source>
        <strain evidence="1">TUM19329</strain>
    </source>
</reference>
<dbReference type="Proteomes" id="UP000502894">
    <property type="component" value="Chromosome"/>
</dbReference>